<evidence type="ECO:0000313" key="3">
    <source>
        <dbReference type="EMBL" id="MFC0526257.1"/>
    </source>
</evidence>
<dbReference type="InterPro" id="IPR043917">
    <property type="entry name" value="DUF5753"/>
</dbReference>
<dbReference type="InterPro" id="IPR001387">
    <property type="entry name" value="Cro/C1-type_HTH"/>
</dbReference>
<feature type="domain" description="HTH cro/C1-type" evidence="2">
    <location>
        <begin position="60"/>
        <end position="113"/>
    </location>
</feature>
<feature type="region of interest" description="Disordered" evidence="1">
    <location>
        <begin position="325"/>
        <end position="352"/>
    </location>
</feature>
<dbReference type="Pfam" id="PF19054">
    <property type="entry name" value="DUF5753"/>
    <property type="match status" value="1"/>
</dbReference>
<dbReference type="PROSITE" id="PS50943">
    <property type="entry name" value="HTH_CROC1"/>
    <property type="match status" value="1"/>
</dbReference>
<dbReference type="Proteomes" id="UP001589867">
    <property type="component" value="Unassembled WGS sequence"/>
</dbReference>
<organism evidence="3 4">
    <name type="scientific">Phytohabitans kaempferiae</name>
    <dbReference type="NCBI Taxonomy" id="1620943"/>
    <lineage>
        <taxon>Bacteria</taxon>
        <taxon>Bacillati</taxon>
        <taxon>Actinomycetota</taxon>
        <taxon>Actinomycetes</taxon>
        <taxon>Micromonosporales</taxon>
        <taxon>Micromonosporaceae</taxon>
    </lineage>
</organism>
<protein>
    <submittedName>
        <fullName evidence="3">Helix-turn-helix domain-containing protein</fullName>
    </submittedName>
</protein>
<proteinExistence type="predicted"/>
<dbReference type="CDD" id="cd00093">
    <property type="entry name" value="HTH_XRE"/>
    <property type="match status" value="1"/>
</dbReference>
<evidence type="ECO:0000313" key="4">
    <source>
        <dbReference type="Proteomes" id="UP001589867"/>
    </source>
</evidence>
<dbReference type="SMART" id="SM00530">
    <property type="entry name" value="HTH_XRE"/>
    <property type="match status" value="1"/>
</dbReference>
<name>A0ABV6LV12_9ACTN</name>
<evidence type="ECO:0000256" key="1">
    <source>
        <dbReference type="SAM" id="MobiDB-lite"/>
    </source>
</evidence>
<dbReference type="Gene3D" id="1.10.260.40">
    <property type="entry name" value="lambda repressor-like DNA-binding domains"/>
    <property type="match status" value="1"/>
</dbReference>
<accession>A0ABV6LV12</accession>
<evidence type="ECO:0000259" key="2">
    <source>
        <dbReference type="PROSITE" id="PS50943"/>
    </source>
</evidence>
<feature type="compositionally biased region" description="Basic and acidic residues" evidence="1">
    <location>
        <begin position="343"/>
        <end position="352"/>
    </location>
</feature>
<dbReference type="Pfam" id="PF13560">
    <property type="entry name" value="HTH_31"/>
    <property type="match status" value="1"/>
</dbReference>
<sequence length="352" mass="39637">MGRTLEGFGCRDVASPALASQTGESAWARAVPGLRRRCKVPTKREHFQFSLRSQMLGARMRKLREDRGLTLKYIASYLGVEFSTLARYERAEWPFRRDHVIALLDVYGVYDERARAELVELATNAWRINLWEPAYGNRQSVPGDDWVGIDHAWVRSRAEELCVYATGLVPELLRTRDYAEAILRHSDLSASQVDQQVRRLMDHQLVLDERPPTRLTAIVEESVLSRPVGGRAVLEAQLEHLLRAVERPHVKVRILRTGVGLHGGLDSAFTVCKMPRPYPAAALVEQLGGHLILEDVDAERYVKTFDKLGERALSEPDSAELIRHAATRTSDDNPPGHAAQPSGRRERETVAV</sequence>
<dbReference type="RefSeq" id="WP_377243869.1">
    <property type="nucleotide sequence ID" value="NZ_JBHLUH010000004.1"/>
</dbReference>
<reference evidence="3 4" key="1">
    <citation type="submission" date="2024-09" db="EMBL/GenBank/DDBJ databases">
        <authorList>
            <person name="Sun Q."/>
            <person name="Mori K."/>
        </authorList>
    </citation>
    <scope>NUCLEOTIDE SEQUENCE [LARGE SCALE GENOMIC DNA]</scope>
    <source>
        <strain evidence="3 4">TBRC 3947</strain>
    </source>
</reference>
<gene>
    <name evidence="3" type="ORF">ACFFIA_01085</name>
</gene>
<dbReference type="EMBL" id="JBHLUH010000004">
    <property type="protein sequence ID" value="MFC0526257.1"/>
    <property type="molecule type" value="Genomic_DNA"/>
</dbReference>
<dbReference type="SUPFAM" id="SSF47413">
    <property type="entry name" value="lambda repressor-like DNA-binding domains"/>
    <property type="match status" value="1"/>
</dbReference>
<comment type="caution">
    <text evidence="3">The sequence shown here is derived from an EMBL/GenBank/DDBJ whole genome shotgun (WGS) entry which is preliminary data.</text>
</comment>
<dbReference type="InterPro" id="IPR010982">
    <property type="entry name" value="Lambda_DNA-bd_dom_sf"/>
</dbReference>
<keyword evidence="4" id="KW-1185">Reference proteome</keyword>